<accession>A0AAV5UR19</accession>
<dbReference type="SUPFAM" id="SSF49854">
    <property type="entry name" value="Spermadhesin, CUB domain"/>
    <property type="match status" value="2"/>
</dbReference>
<dbReference type="CDD" id="cd00037">
    <property type="entry name" value="CLECT"/>
    <property type="match status" value="2"/>
</dbReference>
<dbReference type="EMBL" id="BTSY01000001">
    <property type="protein sequence ID" value="GMT09571.1"/>
    <property type="molecule type" value="Genomic_DNA"/>
</dbReference>
<evidence type="ECO:0000256" key="2">
    <source>
        <dbReference type="PROSITE-ProRule" id="PRU00059"/>
    </source>
</evidence>
<dbReference type="PROSITE" id="PS50041">
    <property type="entry name" value="C_TYPE_LECTIN_2"/>
    <property type="match status" value="2"/>
</dbReference>
<keyword evidence="3" id="KW-0732">Signal</keyword>
<proteinExistence type="predicted"/>
<dbReference type="SMART" id="SM00042">
    <property type="entry name" value="CUB"/>
    <property type="match status" value="2"/>
</dbReference>
<protein>
    <recommendedName>
        <fullName evidence="8">CUB domain-containing protein</fullName>
    </recommendedName>
</protein>
<evidence type="ECO:0000256" key="1">
    <source>
        <dbReference type="ARBA" id="ARBA00023157"/>
    </source>
</evidence>
<dbReference type="PANTHER" id="PTHR22991">
    <property type="entry name" value="PROTEIN CBG13490"/>
    <property type="match status" value="1"/>
</dbReference>
<dbReference type="InterPro" id="IPR050976">
    <property type="entry name" value="Snaclec"/>
</dbReference>
<comment type="caution">
    <text evidence="2">Lacks conserved residue(s) required for the propagation of feature annotation.</text>
</comment>
<feature type="domain" description="C-type lectin" evidence="5">
    <location>
        <begin position="28"/>
        <end position="133"/>
    </location>
</feature>
<gene>
    <name evidence="6" type="ORF">PFISCL1PPCAC_868</name>
</gene>
<dbReference type="Pfam" id="PF00431">
    <property type="entry name" value="CUB"/>
    <property type="match status" value="2"/>
</dbReference>
<sequence>VDIMIVVALSVLVSTAFAACPATYEQIAGGDCFKLFNTAETFDSAEAKCVQDHGHLASIHNVDDQAALTALIGSSTPLIGMKCTDTDRTHCTWTDETAADYDNFPGGTIVIPYGQCVHLVAADQLWWNSCPCDSPNTGFLCRVKFSAPPDSHCTPHNGGCAMLKTIAKNQKDAEADCLVQGGHLASVQSDNDQAFYKQLGLDAGLTDNLYIGLTWDEFAYNYKWLDETKYDYNKFAIPFPDIMFGECVQMLMSTAMGTSGVWTNVECSNKMAYVCWIQDAVPLAPPNCPADAFYDKGTIYSPNFPLYILPGQTCTYLLATSPGTIASVTFPTFNADAVTSLKLYSGLDDKTPLYSLTTLTANSKTSYSSTTNVMRMVFTSSQAPTGTGWQAEFTTIGVNPPPPTDPTTHCPPQQYTADIEVYSPNFPQSYPTMSYCIYYIHSRNNRKMSISFDFVDTDQAEDFVQVFDGPTTDDKTRFPYDISGNTGREYITTGNVLTLLFTSGSFNKGHIGWNATVLNL</sequence>
<feature type="domain" description="CUB" evidence="4">
    <location>
        <begin position="410"/>
        <end position="520"/>
    </location>
</feature>
<dbReference type="Gene3D" id="3.10.100.10">
    <property type="entry name" value="Mannose-Binding Protein A, subunit A"/>
    <property type="match status" value="2"/>
</dbReference>
<feature type="signal peptide" evidence="3">
    <location>
        <begin position="1"/>
        <end position="18"/>
    </location>
</feature>
<feature type="domain" description="C-type lectin" evidence="5">
    <location>
        <begin position="156"/>
        <end position="276"/>
    </location>
</feature>
<evidence type="ECO:0008006" key="8">
    <source>
        <dbReference type="Google" id="ProtNLM"/>
    </source>
</evidence>
<evidence type="ECO:0000259" key="4">
    <source>
        <dbReference type="PROSITE" id="PS01180"/>
    </source>
</evidence>
<dbReference type="InterPro" id="IPR001304">
    <property type="entry name" value="C-type_lectin-like"/>
</dbReference>
<keyword evidence="1" id="KW-1015">Disulfide bond</keyword>
<comment type="caution">
    <text evidence="6">The sequence shown here is derived from an EMBL/GenBank/DDBJ whole genome shotgun (WGS) entry which is preliminary data.</text>
</comment>
<evidence type="ECO:0000313" key="7">
    <source>
        <dbReference type="Proteomes" id="UP001432322"/>
    </source>
</evidence>
<feature type="chain" id="PRO_5043865282" description="CUB domain-containing protein" evidence="3">
    <location>
        <begin position="19"/>
        <end position="520"/>
    </location>
</feature>
<reference evidence="6" key="1">
    <citation type="submission" date="2023-10" db="EMBL/GenBank/DDBJ databases">
        <title>Genome assembly of Pristionchus species.</title>
        <authorList>
            <person name="Yoshida K."/>
            <person name="Sommer R.J."/>
        </authorList>
    </citation>
    <scope>NUCLEOTIDE SEQUENCE</scope>
    <source>
        <strain evidence="6">RS5133</strain>
    </source>
</reference>
<dbReference type="InterPro" id="IPR016187">
    <property type="entry name" value="CTDL_fold"/>
</dbReference>
<name>A0AAV5UR19_9BILA</name>
<dbReference type="InterPro" id="IPR000859">
    <property type="entry name" value="CUB_dom"/>
</dbReference>
<dbReference type="InterPro" id="IPR035914">
    <property type="entry name" value="Sperma_CUB_dom_sf"/>
</dbReference>
<dbReference type="Proteomes" id="UP001432322">
    <property type="component" value="Unassembled WGS sequence"/>
</dbReference>
<evidence type="ECO:0000313" key="6">
    <source>
        <dbReference type="EMBL" id="GMT09571.1"/>
    </source>
</evidence>
<keyword evidence="7" id="KW-1185">Reference proteome</keyword>
<dbReference type="SUPFAM" id="SSF56436">
    <property type="entry name" value="C-type lectin-like"/>
    <property type="match status" value="2"/>
</dbReference>
<evidence type="ECO:0000256" key="3">
    <source>
        <dbReference type="SAM" id="SignalP"/>
    </source>
</evidence>
<dbReference type="InterPro" id="IPR016186">
    <property type="entry name" value="C-type_lectin-like/link_sf"/>
</dbReference>
<dbReference type="Gene3D" id="2.60.120.290">
    <property type="entry name" value="Spermadhesin, CUB domain"/>
    <property type="match status" value="2"/>
</dbReference>
<dbReference type="PROSITE" id="PS01180">
    <property type="entry name" value="CUB"/>
    <property type="match status" value="2"/>
</dbReference>
<feature type="non-terminal residue" evidence="6">
    <location>
        <position position="1"/>
    </location>
</feature>
<evidence type="ECO:0000259" key="5">
    <source>
        <dbReference type="PROSITE" id="PS50041"/>
    </source>
</evidence>
<feature type="domain" description="CUB" evidence="4">
    <location>
        <begin position="288"/>
        <end position="396"/>
    </location>
</feature>
<dbReference type="CDD" id="cd00041">
    <property type="entry name" value="CUB"/>
    <property type="match status" value="2"/>
</dbReference>
<dbReference type="PANTHER" id="PTHR22991:SF41">
    <property type="entry name" value="CUB DOMAIN-CONTAINING PROTEIN-RELATED"/>
    <property type="match status" value="1"/>
</dbReference>
<dbReference type="Pfam" id="PF00059">
    <property type="entry name" value="Lectin_C"/>
    <property type="match status" value="2"/>
</dbReference>
<dbReference type="AlphaFoldDB" id="A0AAV5UR19"/>
<organism evidence="6 7">
    <name type="scientific">Pristionchus fissidentatus</name>
    <dbReference type="NCBI Taxonomy" id="1538716"/>
    <lineage>
        <taxon>Eukaryota</taxon>
        <taxon>Metazoa</taxon>
        <taxon>Ecdysozoa</taxon>
        <taxon>Nematoda</taxon>
        <taxon>Chromadorea</taxon>
        <taxon>Rhabditida</taxon>
        <taxon>Rhabditina</taxon>
        <taxon>Diplogasteromorpha</taxon>
        <taxon>Diplogasteroidea</taxon>
        <taxon>Neodiplogasteridae</taxon>
        <taxon>Pristionchus</taxon>
    </lineage>
</organism>
<dbReference type="SMART" id="SM00034">
    <property type="entry name" value="CLECT"/>
    <property type="match status" value="2"/>
</dbReference>